<dbReference type="EMBL" id="JACCHL010000001">
    <property type="protein sequence ID" value="NYH52569.1"/>
    <property type="molecule type" value="Genomic_DNA"/>
</dbReference>
<gene>
    <name evidence="2" type="ORF">HNR06_002158</name>
    <name evidence="3" type="ORF">NOSIN_21190</name>
</gene>
<evidence type="ECO:0008006" key="6">
    <source>
        <dbReference type="Google" id="ProtNLM"/>
    </source>
</evidence>
<dbReference type="Pfam" id="PF14029">
    <property type="entry name" value="DUF4244"/>
    <property type="match status" value="1"/>
</dbReference>
<evidence type="ECO:0000313" key="2">
    <source>
        <dbReference type="EMBL" id="NYH52569.1"/>
    </source>
</evidence>
<reference evidence="3" key="1">
    <citation type="submission" date="2016-08" db="EMBL/GenBank/DDBJ databases">
        <authorList>
            <person name="Seilhamer J.J."/>
        </authorList>
    </citation>
    <scope>NUCLEOTIDE SEQUENCE [LARGE SCALE GENOMIC DNA]</scope>
    <source>
        <strain evidence="3">UTMC102</strain>
    </source>
</reference>
<sequence>MFAPTRPLPRPVGDDAGMTTSEYAFCTITAVAFAGVLYAVLTSGAVSEALTNLVVDALSSGF</sequence>
<keyword evidence="1" id="KW-0812">Transmembrane</keyword>
<dbReference type="RefSeq" id="WP_227015202.1">
    <property type="nucleotide sequence ID" value="NZ_JACCHL010000001.1"/>
</dbReference>
<feature type="transmembrane region" description="Helical" evidence="1">
    <location>
        <begin position="20"/>
        <end position="41"/>
    </location>
</feature>
<dbReference type="Proteomes" id="UP000584931">
    <property type="component" value="Unassembled WGS sequence"/>
</dbReference>
<dbReference type="AlphaFoldDB" id="A0A1V3C5I8"/>
<name>A0A1V3C5I8_9ACTN</name>
<dbReference type="EMBL" id="MCOK01000001">
    <property type="protein sequence ID" value="OOC56037.1"/>
    <property type="molecule type" value="Genomic_DNA"/>
</dbReference>
<evidence type="ECO:0000256" key="1">
    <source>
        <dbReference type="SAM" id="Phobius"/>
    </source>
</evidence>
<keyword evidence="1" id="KW-1133">Transmembrane helix</keyword>
<comment type="caution">
    <text evidence="3">The sequence shown here is derived from an EMBL/GenBank/DDBJ whole genome shotgun (WGS) entry which is preliminary data.</text>
</comment>
<dbReference type="InterPro" id="IPR025338">
    <property type="entry name" value="DUF4244"/>
</dbReference>
<reference evidence="4" key="2">
    <citation type="submission" date="2016-08" db="EMBL/GenBank/DDBJ databases">
        <authorList>
            <person name="Tokovenko B."/>
            <person name="Kalinowski J."/>
        </authorList>
    </citation>
    <scope>NUCLEOTIDE SEQUENCE [LARGE SCALE GENOMIC DNA]</scope>
    <source>
        <strain evidence="4">UTMC102</strain>
    </source>
</reference>
<accession>A0A7Y9XB70</accession>
<protein>
    <recommendedName>
        <fullName evidence="6">DUF4244 domain-containing protein</fullName>
    </recommendedName>
</protein>
<keyword evidence="1" id="KW-0472">Membrane</keyword>
<evidence type="ECO:0000313" key="3">
    <source>
        <dbReference type="EMBL" id="OOC56037.1"/>
    </source>
</evidence>
<dbReference type="Proteomes" id="UP000189004">
    <property type="component" value="Unassembled WGS sequence"/>
</dbReference>
<organism evidence="3 4">
    <name type="scientific">Nocardiopsis sinuspersici</name>
    <dbReference type="NCBI Taxonomy" id="501010"/>
    <lineage>
        <taxon>Bacteria</taxon>
        <taxon>Bacillati</taxon>
        <taxon>Actinomycetota</taxon>
        <taxon>Actinomycetes</taxon>
        <taxon>Streptosporangiales</taxon>
        <taxon>Nocardiopsidaceae</taxon>
        <taxon>Nocardiopsis</taxon>
    </lineage>
</organism>
<reference evidence="2 5" key="3">
    <citation type="submission" date="2020-07" db="EMBL/GenBank/DDBJ databases">
        <title>Sequencing the genomes of 1000 actinobacteria strains.</title>
        <authorList>
            <person name="Klenk H.-P."/>
        </authorList>
    </citation>
    <scope>NUCLEOTIDE SEQUENCE [LARGE SCALE GENOMIC DNA]</scope>
    <source>
        <strain evidence="2 5">DSM 45278</strain>
    </source>
</reference>
<dbReference type="STRING" id="501010.NOSIN_21190"/>
<evidence type="ECO:0000313" key="5">
    <source>
        <dbReference type="Proteomes" id="UP000584931"/>
    </source>
</evidence>
<proteinExistence type="predicted"/>
<accession>A0A1V3C5I8</accession>
<evidence type="ECO:0000313" key="4">
    <source>
        <dbReference type="Proteomes" id="UP000189004"/>
    </source>
</evidence>
<keyword evidence="4" id="KW-1185">Reference proteome</keyword>